<dbReference type="Gene3D" id="3.40.50.720">
    <property type="entry name" value="NAD(P)-binding Rossmann-like Domain"/>
    <property type="match status" value="1"/>
</dbReference>
<dbReference type="EMBL" id="JAVHUY010000001">
    <property type="protein sequence ID" value="MDQ7903189.1"/>
    <property type="molecule type" value="Genomic_DNA"/>
</dbReference>
<feature type="region of interest" description="Disordered" evidence="2">
    <location>
        <begin position="111"/>
        <end position="198"/>
    </location>
</feature>
<dbReference type="Pfam" id="PF00106">
    <property type="entry name" value="adh_short"/>
    <property type="match status" value="1"/>
</dbReference>
<feature type="compositionally biased region" description="Low complexity" evidence="2">
    <location>
        <begin position="134"/>
        <end position="153"/>
    </location>
</feature>
<dbReference type="InterPro" id="IPR036291">
    <property type="entry name" value="NAD(P)-bd_dom_sf"/>
</dbReference>
<gene>
    <name evidence="3" type="ORF">RB614_01475</name>
</gene>
<feature type="compositionally biased region" description="Basic and acidic residues" evidence="2">
    <location>
        <begin position="120"/>
        <end position="132"/>
    </location>
</feature>
<evidence type="ECO:0000256" key="2">
    <source>
        <dbReference type="SAM" id="MobiDB-lite"/>
    </source>
</evidence>
<dbReference type="InterPro" id="IPR002347">
    <property type="entry name" value="SDR_fam"/>
</dbReference>
<comment type="caution">
    <text evidence="3">The sequence shown here is derived from an EMBL/GenBank/DDBJ whole genome shotgun (WGS) entry which is preliminary data.</text>
</comment>
<dbReference type="PANTHER" id="PTHR43157:SF31">
    <property type="entry name" value="PHOSPHATIDYLINOSITOL-GLYCAN BIOSYNTHESIS CLASS F PROTEIN"/>
    <property type="match status" value="1"/>
</dbReference>
<protein>
    <submittedName>
        <fullName evidence="3">SDR family NAD(P)-dependent oxidoreductase</fullName>
    </submittedName>
</protein>
<evidence type="ECO:0000313" key="4">
    <source>
        <dbReference type="Proteomes" id="UP001230908"/>
    </source>
</evidence>
<organism evidence="3 4">
    <name type="scientific">Phytohabitans maris</name>
    <dbReference type="NCBI Taxonomy" id="3071409"/>
    <lineage>
        <taxon>Bacteria</taxon>
        <taxon>Bacillati</taxon>
        <taxon>Actinomycetota</taxon>
        <taxon>Actinomycetes</taxon>
        <taxon>Micromonosporales</taxon>
        <taxon>Micromonosporaceae</taxon>
    </lineage>
</organism>
<keyword evidence="1" id="KW-0560">Oxidoreductase</keyword>
<dbReference type="RefSeq" id="WP_308710458.1">
    <property type="nucleotide sequence ID" value="NZ_JAVHUY010000001.1"/>
</dbReference>
<sequence>MTGANSGIGFETAKGLAAAGMRVVVAGRDEERAERAAAGIRAARPAGEARAARLDLASLDSIAAFAGRLVDSGEPIDVPVDNAGVMAVPQRLTTVDGFELTVGTNHLGHFALTGPPAARPAERGRAPGHQHDQPPAAHPAGRTGAGPARAGALPRPPGRPGGAPLAGGAFYAPTGRRELRGAPGPVKTPPAALDPETARSLWTRSEQLTAVRYQIPAARAAM</sequence>
<dbReference type="Proteomes" id="UP001230908">
    <property type="component" value="Unassembled WGS sequence"/>
</dbReference>
<evidence type="ECO:0000256" key="1">
    <source>
        <dbReference type="ARBA" id="ARBA00023002"/>
    </source>
</evidence>
<keyword evidence="4" id="KW-1185">Reference proteome</keyword>
<dbReference type="SUPFAM" id="SSF51735">
    <property type="entry name" value="NAD(P)-binding Rossmann-fold domains"/>
    <property type="match status" value="1"/>
</dbReference>
<reference evidence="3 4" key="1">
    <citation type="submission" date="2023-08" db="EMBL/GenBank/DDBJ databases">
        <title>Phytohabitans sansha sp. nov., isolated from marine sediment.</title>
        <authorList>
            <person name="Zhao Y."/>
            <person name="Yi K."/>
        </authorList>
    </citation>
    <scope>NUCLEOTIDE SEQUENCE [LARGE SCALE GENOMIC DNA]</scope>
    <source>
        <strain evidence="3 4">ZYX-F-186</strain>
    </source>
</reference>
<evidence type="ECO:0000313" key="3">
    <source>
        <dbReference type="EMBL" id="MDQ7903189.1"/>
    </source>
</evidence>
<accession>A0ABU0Z9Q5</accession>
<dbReference type="PANTHER" id="PTHR43157">
    <property type="entry name" value="PHOSPHATIDYLINOSITOL-GLYCAN BIOSYNTHESIS CLASS F PROTEIN-RELATED"/>
    <property type="match status" value="1"/>
</dbReference>
<name>A0ABU0Z9Q5_9ACTN</name>
<proteinExistence type="predicted"/>